<sequence length="188" mass="20309">MSEIKELICDCDCDRHCDCCCDKSRDCECKLFCKCEKRKNIRPNRTTIKCGTPGSVTLPLATIAGTAYTVATVNVDTRGFENPCIKFEFASNINTTAAIISLNFQVFKQCKGQLTPIPVGPTWVFSRLVAITDSNTFTFFVCDCDICDEECCTYSVVATVAGVATVGVTAINNATLSAIVVDNSSCGC</sequence>
<evidence type="ECO:0000256" key="1">
    <source>
        <dbReference type="ARBA" id="ARBA00004613"/>
    </source>
</evidence>
<dbReference type="PROSITE" id="PS00270">
    <property type="entry name" value="ENDOTHELIN"/>
    <property type="match status" value="1"/>
</dbReference>
<dbReference type="OrthoDB" id="2052577at2"/>
<organism evidence="3 4">
    <name type="scientific">Robinsoniella peoriensis</name>
    <dbReference type="NCBI Taxonomy" id="180332"/>
    <lineage>
        <taxon>Bacteria</taxon>
        <taxon>Bacillati</taxon>
        <taxon>Bacillota</taxon>
        <taxon>Clostridia</taxon>
        <taxon>Lachnospirales</taxon>
        <taxon>Lachnospiraceae</taxon>
        <taxon>Robinsoniella</taxon>
    </lineage>
</organism>
<comment type="subcellular location">
    <subcellularLocation>
        <location evidence="1">Secreted</location>
    </subcellularLocation>
</comment>
<reference evidence="3 4" key="1">
    <citation type="journal article" date="2019" name="Anaerobe">
        <title>Detection of Robinsoniella peoriensis in multiple bone samples of a trauma patient.</title>
        <authorList>
            <person name="Schrottner P."/>
            <person name="Hartwich K."/>
            <person name="Bunk B."/>
            <person name="Schober I."/>
            <person name="Helbig S."/>
            <person name="Rudolph W.W."/>
            <person name="Gunzer F."/>
        </authorList>
    </citation>
    <scope>NUCLEOTIDE SEQUENCE [LARGE SCALE GENOMIC DNA]</scope>
    <source>
        <strain evidence="3 4">DSM 106044</strain>
    </source>
</reference>
<dbReference type="GO" id="GO:0005576">
    <property type="term" value="C:extracellular region"/>
    <property type="evidence" value="ECO:0007669"/>
    <property type="project" value="UniProtKB-SubCell"/>
</dbReference>
<proteinExistence type="predicted"/>
<name>A0A4U8PYU0_9FIRM</name>
<evidence type="ECO:0000256" key="2">
    <source>
        <dbReference type="ARBA" id="ARBA00022525"/>
    </source>
</evidence>
<evidence type="ECO:0000313" key="4">
    <source>
        <dbReference type="Proteomes" id="UP000306509"/>
    </source>
</evidence>
<dbReference type="InterPro" id="IPR027972">
    <property type="entry name" value="DUF4489"/>
</dbReference>
<dbReference type="EMBL" id="QGQD01000119">
    <property type="protein sequence ID" value="TLC97529.1"/>
    <property type="molecule type" value="Genomic_DNA"/>
</dbReference>
<keyword evidence="2" id="KW-0964">Secreted</keyword>
<evidence type="ECO:0008006" key="5">
    <source>
        <dbReference type="Google" id="ProtNLM"/>
    </source>
</evidence>
<dbReference type="RefSeq" id="WP_044289797.1">
    <property type="nucleotide sequence ID" value="NZ_CABMJZ010000024.1"/>
</dbReference>
<keyword evidence="4" id="KW-1185">Reference proteome</keyword>
<dbReference type="STRING" id="180332.GCA_000797495_01288"/>
<comment type="caution">
    <text evidence="3">The sequence shown here is derived from an EMBL/GenBank/DDBJ whole genome shotgun (WGS) entry which is preliminary data.</text>
</comment>
<accession>A0A4U8PYU0</accession>
<dbReference type="InterPro" id="IPR019764">
    <property type="entry name" value="Endothelin_toxin_CS"/>
</dbReference>
<dbReference type="AlphaFoldDB" id="A0A4U8PYU0"/>
<evidence type="ECO:0000313" key="3">
    <source>
        <dbReference type="EMBL" id="TLC97529.1"/>
    </source>
</evidence>
<gene>
    <name evidence="3" type="ORF">DSM106044_05684</name>
</gene>
<dbReference type="Proteomes" id="UP000306509">
    <property type="component" value="Unassembled WGS sequence"/>
</dbReference>
<protein>
    <recommendedName>
        <fullName evidence="5">DUF4489 domain-containing protein</fullName>
    </recommendedName>
</protein>
<dbReference type="Pfam" id="PF14879">
    <property type="entry name" value="DUF4489"/>
    <property type="match status" value="1"/>
</dbReference>